<dbReference type="Pfam" id="PF00209">
    <property type="entry name" value="SNF"/>
    <property type="match status" value="1"/>
</dbReference>
<organism evidence="10 11">
    <name type="scientific">Ramazzottius varieornatus</name>
    <name type="common">Water bear</name>
    <name type="synonym">Tardigrade</name>
    <dbReference type="NCBI Taxonomy" id="947166"/>
    <lineage>
        <taxon>Eukaryota</taxon>
        <taxon>Metazoa</taxon>
        <taxon>Ecdysozoa</taxon>
        <taxon>Tardigrada</taxon>
        <taxon>Eutardigrada</taxon>
        <taxon>Parachela</taxon>
        <taxon>Hypsibioidea</taxon>
        <taxon>Ramazzottiidae</taxon>
        <taxon>Ramazzottius</taxon>
    </lineage>
</organism>
<keyword evidence="3 8" id="KW-0812">Transmembrane</keyword>
<feature type="binding site" evidence="7">
    <location>
        <position position="119"/>
    </location>
    <ligand>
        <name>Na(+)</name>
        <dbReference type="ChEBI" id="CHEBI:29101"/>
        <label>1</label>
    </ligand>
</feature>
<sequence>MSLRILVDVFGNVLDMEKLRRNSKEMLAEMESSALEITPLRLDAGKYATMRNSAVNNFDKAKEAEDKPASFILDGIDESEGGLDLAGISSADSEEERQGWGSKVQFLLSVVAYAVGLGNVWRFPYLCQQNGGGAFLIPYFIMLFVEGIPLCVLELGIGQRLRMGSIGVWSKIHPLLGGLGISCALVSLLVGIYYTGVITWCFFYLFSSLQTRLPWSDCPSTVDMYSNSTIPVTECVASSPTAYFWFRETLDVTPSINDFGGMQRKLAGCMAVSWILIFVCMARGIENSGKIMYFTAGFPYVVLVIFLGRAVTLRGAVDGLRFLFTPQMEKLKDPIVWLDAATQIFYSLGLGFGSLIAFGSYNPTKNKFTRDAVFVSLTNAFTAIFASVVVFAILGFKATVQLENCACREIRELAPILKLTPAELTYATDTPEHCVNYHAMLTKNPSLFHLPNGTFTNSSCSLPKLMTEAAEGTGLAFIVFTQAIVELPWAPIWSILFFTMLLALGMGSMFGNLAGIQTSIFDLKLFPWLKKQVLSAIICAGSFIIGLLFVTKSGLYWIGMFDTFVGTFSLMVIALLEMIAVCWIYGYARFAADVKEMTGQTLSLYWSITLKFLAPAVIVLVLAASIVMRVKNGINYSAYDIDTASTHTLDYPIWAQVVCVTLIFAGIIPIIFVALVRKLGLKKLDVDPSMVNTGFSTSTSTTTFMRPENSVASFDFENDVRRSGHEQPHGQYLNIYRPLFHASH</sequence>
<protein>
    <recommendedName>
        <fullName evidence="8">Transporter</fullName>
    </recommendedName>
</protein>
<dbReference type="GO" id="GO:0035725">
    <property type="term" value="P:sodium ion transmembrane transport"/>
    <property type="evidence" value="ECO:0007669"/>
    <property type="project" value="TreeGrafter"/>
</dbReference>
<feature type="transmembrane region" description="Helical" evidence="9">
    <location>
        <begin position="373"/>
        <end position="394"/>
    </location>
</feature>
<feature type="transmembrane region" description="Helical" evidence="9">
    <location>
        <begin position="653"/>
        <end position="676"/>
    </location>
</feature>
<feature type="binding site" evidence="7">
    <location>
        <position position="114"/>
    </location>
    <ligand>
        <name>Na(+)</name>
        <dbReference type="ChEBI" id="CHEBI:29101"/>
        <label>1</label>
    </ligand>
</feature>
<feature type="transmembrane region" description="Helical" evidence="9">
    <location>
        <begin position="608"/>
        <end position="628"/>
    </location>
</feature>
<feature type="transmembrane region" description="Helical" evidence="9">
    <location>
        <begin position="136"/>
        <end position="157"/>
    </location>
</feature>
<evidence type="ECO:0000313" key="10">
    <source>
        <dbReference type="EMBL" id="GAU94830.1"/>
    </source>
</evidence>
<feature type="transmembrane region" description="Helical" evidence="9">
    <location>
        <begin position="106"/>
        <end position="124"/>
    </location>
</feature>
<keyword evidence="5 9" id="KW-1133">Transmembrane helix</keyword>
<evidence type="ECO:0000256" key="5">
    <source>
        <dbReference type="ARBA" id="ARBA00022989"/>
    </source>
</evidence>
<keyword evidence="7" id="KW-0915">Sodium</keyword>
<keyword evidence="11" id="KW-1185">Reference proteome</keyword>
<reference evidence="10 11" key="1">
    <citation type="journal article" date="2016" name="Nat. Commun.">
        <title>Extremotolerant tardigrade genome and improved radiotolerance of human cultured cells by tardigrade-unique protein.</title>
        <authorList>
            <person name="Hashimoto T."/>
            <person name="Horikawa D.D."/>
            <person name="Saito Y."/>
            <person name="Kuwahara H."/>
            <person name="Kozuka-Hata H."/>
            <person name="Shin-I T."/>
            <person name="Minakuchi Y."/>
            <person name="Ohishi K."/>
            <person name="Motoyama A."/>
            <person name="Aizu T."/>
            <person name="Enomoto A."/>
            <person name="Kondo K."/>
            <person name="Tanaka S."/>
            <person name="Hara Y."/>
            <person name="Koshikawa S."/>
            <person name="Sagara H."/>
            <person name="Miura T."/>
            <person name="Yokobori S."/>
            <person name="Miyagawa K."/>
            <person name="Suzuki Y."/>
            <person name="Kubo T."/>
            <person name="Oyama M."/>
            <person name="Kohara Y."/>
            <person name="Fujiyama A."/>
            <person name="Arakawa K."/>
            <person name="Katayama T."/>
            <person name="Toyoda A."/>
            <person name="Kunieda T."/>
        </authorList>
    </citation>
    <scope>NUCLEOTIDE SEQUENCE [LARGE SCALE GENOMIC DNA]</scope>
    <source>
        <strain evidence="10 11">YOKOZUNA-1</strain>
    </source>
</reference>
<evidence type="ECO:0000256" key="3">
    <source>
        <dbReference type="ARBA" id="ARBA00022692"/>
    </source>
</evidence>
<dbReference type="PROSITE" id="PS00610">
    <property type="entry name" value="NA_NEUROTRAN_SYMP_1"/>
    <property type="match status" value="1"/>
</dbReference>
<feature type="binding site" evidence="7">
    <location>
        <position position="508"/>
    </location>
    <ligand>
        <name>Na(+)</name>
        <dbReference type="ChEBI" id="CHEBI:29101"/>
        <label>1</label>
    </ligand>
</feature>
<feature type="binding site" evidence="7">
    <location>
        <position position="115"/>
    </location>
    <ligand>
        <name>Na(+)</name>
        <dbReference type="ChEBI" id="CHEBI:29101"/>
        <label>1</label>
    </ligand>
</feature>
<feature type="binding site" evidence="7">
    <location>
        <position position="379"/>
    </location>
    <ligand>
        <name>Na(+)</name>
        <dbReference type="ChEBI" id="CHEBI:29101"/>
        <label>1</label>
    </ligand>
</feature>
<dbReference type="InterPro" id="IPR000175">
    <property type="entry name" value="Na/ntran_symport"/>
</dbReference>
<feature type="transmembrane region" description="Helical" evidence="9">
    <location>
        <begin position="533"/>
        <end position="558"/>
    </location>
</feature>
<dbReference type="STRING" id="947166.A0A1D1V1V4"/>
<keyword evidence="2 8" id="KW-0813">Transport</keyword>
<feature type="transmembrane region" description="Helical" evidence="9">
    <location>
        <begin position="491"/>
        <end position="513"/>
    </location>
</feature>
<dbReference type="OrthoDB" id="6581954at2759"/>
<evidence type="ECO:0000313" key="11">
    <source>
        <dbReference type="Proteomes" id="UP000186922"/>
    </source>
</evidence>
<proteinExistence type="inferred from homology"/>
<name>A0A1D1V1V4_RAMVA</name>
<dbReference type="GO" id="GO:0015293">
    <property type="term" value="F:symporter activity"/>
    <property type="evidence" value="ECO:0007669"/>
    <property type="project" value="UniProtKB-KW"/>
</dbReference>
<evidence type="ECO:0000256" key="9">
    <source>
        <dbReference type="SAM" id="Phobius"/>
    </source>
</evidence>
<keyword evidence="4 8" id="KW-0769">Symport</keyword>
<dbReference type="Proteomes" id="UP000186922">
    <property type="component" value="Unassembled WGS sequence"/>
</dbReference>
<dbReference type="PROSITE" id="PS50267">
    <property type="entry name" value="NA_NEUROTRAN_SYMP_3"/>
    <property type="match status" value="1"/>
</dbReference>
<feature type="transmembrane region" description="Helical" evidence="9">
    <location>
        <begin position="564"/>
        <end position="587"/>
    </location>
</feature>
<dbReference type="GO" id="GO:0005886">
    <property type="term" value="C:plasma membrane"/>
    <property type="evidence" value="ECO:0007669"/>
    <property type="project" value="TreeGrafter"/>
</dbReference>
<comment type="similarity">
    <text evidence="8">Belongs to the sodium:neurotransmitter symporter (SNF) (TC 2.A.22) family.</text>
</comment>
<feature type="transmembrane region" description="Helical" evidence="9">
    <location>
        <begin position="334"/>
        <end position="361"/>
    </location>
</feature>
<feature type="binding site" evidence="7">
    <location>
        <position position="504"/>
    </location>
    <ligand>
        <name>Na(+)</name>
        <dbReference type="ChEBI" id="CHEBI:29101"/>
        <label>1</label>
    </ligand>
</feature>
<evidence type="ECO:0000256" key="6">
    <source>
        <dbReference type="ARBA" id="ARBA00023136"/>
    </source>
</evidence>
<dbReference type="SUPFAM" id="SSF161070">
    <property type="entry name" value="SNF-like"/>
    <property type="match status" value="1"/>
</dbReference>
<dbReference type="NCBIfam" id="NF037979">
    <property type="entry name" value="Na_transp"/>
    <property type="match status" value="1"/>
</dbReference>
<dbReference type="AlphaFoldDB" id="A0A1D1V1V4"/>
<accession>A0A1D1V1V4</accession>
<dbReference type="InterPro" id="IPR037272">
    <property type="entry name" value="SNS_sf"/>
</dbReference>
<dbReference type="GO" id="GO:0006865">
    <property type="term" value="P:amino acid transport"/>
    <property type="evidence" value="ECO:0007669"/>
    <property type="project" value="TreeGrafter"/>
</dbReference>
<evidence type="ECO:0000256" key="7">
    <source>
        <dbReference type="PIRSR" id="PIRSR600175-1"/>
    </source>
</evidence>
<comment type="caution">
    <text evidence="10">The sequence shown here is derived from an EMBL/GenBank/DDBJ whole genome shotgun (WGS) entry which is preliminary data.</text>
</comment>
<dbReference type="PANTHER" id="PTHR11616:SF182">
    <property type="entry name" value="TRANSPORTER"/>
    <property type="match status" value="1"/>
</dbReference>
<dbReference type="PRINTS" id="PR00176">
    <property type="entry name" value="NANEUSMPORT"/>
</dbReference>
<gene>
    <name evidence="10" type="primary">RvY_06540-1</name>
    <name evidence="10" type="synonym">RvY_06540.1</name>
    <name evidence="10" type="ORF">RvY_06540</name>
</gene>
<keyword evidence="6 9" id="KW-0472">Membrane</keyword>
<feature type="binding site" evidence="7">
    <location>
        <position position="347"/>
    </location>
    <ligand>
        <name>Na(+)</name>
        <dbReference type="ChEBI" id="CHEBI:29101"/>
        <label>1</label>
    </ligand>
</feature>
<keyword evidence="7" id="KW-0479">Metal-binding</keyword>
<feature type="transmembrane region" description="Helical" evidence="9">
    <location>
        <begin position="291"/>
        <end position="313"/>
    </location>
</feature>
<dbReference type="EMBL" id="BDGG01000003">
    <property type="protein sequence ID" value="GAU94830.1"/>
    <property type="molecule type" value="Genomic_DNA"/>
</dbReference>
<evidence type="ECO:0000256" key="4">
    <source>
        <dbReference type="ARBA" id="ARBA00022847"/>
    </source>
</evidence>
<dbReference type="PANTHER" id="PTHR11616">
    <property type="entry name" value="SODIUM/CHLORIDE DEPENDENT TRANSPORTER"/>
    <property type="match status" value="1"/>
</dbReference>
<feature type="transmembrane region" description="Helical" evidence="9">
    <location>
        <begin position="266"/>
        <end position="285"/>
    </location>
</feature>
<evidence type="ECO:0000256" key="1">
    <source>
        <dbReference type="ARBA" id="ARBA00004141"/>
    </source>
</evidence>
<evidence type="ECO:0000256" key="2">
    <source>
        <dbReference type="ARBA" id="ARBA00022448"/>
    </source>
</evidence>
<dbReference type="GO" id="GO:0046872">
    <property type="term" value="F:metal ion binding"/>
    <property type="evidence" value="ECO:0007669"/>
    <property type="project" value="UniProtKB-KW"/>
</dbReference>
<comment type="subcellular location">
    <subcellularLocation>
        <location evidence="1">Membrane</location>
        <topology evidence="1">Multi-pass membrane protein</topology>
    </subcellularLocation>
</comment>
<evidence type="ECO:0000256" key="8">
    <source>
        <dbReference type="RuleBase" id="RU003732"/>
    </source>
</evidence>
<feature type="transmembrane region" description="Helical" evidence="9">
    <location>
        <begin position="178"/>
        <end position="205"/>
    </location>
</feature>